<protein>
    <submittedName>
        <fullName evidence="1">Uncharacterized protein</fullName>
    </submittedName>
</protein>
<evidence type="ECO:0000313" key="2">
    <source>
        <dbReference type="Proteomes" id="UP000265520"/>
    </source>
</evidence>
<comment type="caution">
    <text evidence="1">The sequence shown here is derived from an EMBL/GenBank/DDBJ whole genome shotgun (WGS) entry which is preliminary data.</text>
</comment>
<dbReference type="AlphaFoldDB" id="A0A392PR85"/>
<sequence length="122" mass="13842">MRLRRLPHQQYCGRNCGCGPEFKTLNGSIRRLPIPVDGGGSLHRTGHMVFVRVHRLVQQQVVNQQLIMETTIQLALIVLQRGIVFVGSFPRAKLIMILLRLILLERASPMDSPSLDLASDWF</sequence>
<name>A0A392PR85_9FABA</name>
<evidence type="ECO:0000313" key="1">
    <source>
        <dbReference type="EMBL" id="MCI13960.1"/>
    </source>
</evidence>
<dbReference type="EMBL" id="LXQA010090356">
    <property type="protein sequence ID" value="MCI13960.1"/>
    <property type="molecule type" value="Genomic_DNA"/>
</dbReference>
<accession>A0A392PR85</accession>
<keyword evidence="2" id="KW-1185">Reference proteome</keyword>
<proteinExistence type="predicted"/>
<organism evidence="1 2">
    <name type="scientific">Trifolium medium</name>
    <dbReference type="NCBI Taxonomy" id="97028"/>
    <lineage>
        <taxon>Eukaryota</taxon>
        <taxon>Viridiplantae</taxon>
        <taxon>Streptophyta</taxon>
        <taxon>Embryophyta</taxon>
        <taxon>Tracheophyta</taxon>
        <taxon>Spermatophyta</taxon>
        <taxon>Magnoliopsida</taxon>
        <taxon>eudicotyledons</taxon>
        <taxon>Gunneridae</taxon>
        <taxon>Pentapetalae</taxon>
        <taxon>rosids</taxon>
        <taxon>fabids</taxon>
        <taxon>Fabales</taxon>
        <taxon>Fabaceae</taxon>
        <taxon>Papilionoideae</taxon>
        <taxon>50 kb inversion clade</taxon>
        <taxon>NPAAA clade</taxon>
        <taxon>Hologalegina</taxon>
        <taxon>IRL clade</taxon>
        <taxon>Trifolieae</taxon>
        <taxon>Trifolium</taxon>
    </lineage>
</organism>
<dbReference type="Proteomes" id="UP000265520">
    <property type="component" value="Unassembled WGS sequence"/>
</dbReference>
<reference evidence="1 2" key="1">
    <citation type="journal article" date="2018" name="Front. Plant Sci.">
        <title>Red Clover (Trifolium pratense) and Zigzag Clover (T. medium) - A Picture of Genomic Similarities and Differences.</title>
        <authorList>
            <person name="Dluhosova J."/>
            <person name="Istvanek J."/>
            <person name="Nedelnik J."/>
            <person name="Repkova J."/>
        </authorList>
    </citation>
    <scope>NUCLEOTIDE SEQUENCE [LARGE SCALE GENOMIC DNA]</scope>
    <source>
        <strain evidence="2">cv. 10/8</strain>
        <tissue evidence="1">Leaf</tissue>
    </source>
</reference>